<feature type="transmembrane region" description="Helical" evidence="6">
    <location>
        <begin position="325"/>
        <end position="350"/>
    </location>
</feature>
<keyword evidence="4 6" id="KW-1133">Transmembrane helix</keyword>
<evidence type="ECO:0000256" key="3">
    <source>
        <dbReference type="ARBA" id="ARBA00022692"/>
    </source>
</evidence>
<reference evidence="7 8" key="1">
    <citation type="submission" date="2017-09" db="EMBL/GenBank/DDBJ databases">
        <title>Phase variable restriction modification systems are present in the genome sequences of periodontal pathogens Prevotella intermedia, Tannerella forsythia and Porphyromonas gingivalis.</title>
        <authorList>
            <person name="Haigh R.D."/>
            <person name="Crawford L."/>
            <person name="Ralph J."/>
            <person name="Wanford J."/>
            <person name="Vartoukian S.R."/>
            <person name="Hijazib K."/>
            <person name="Wade W."/>
            <person name="Oggioni M.R."/>
        </authorList>
    </citation>
    <scope>NUCLEOTIDE SEQUENCE [LARGE SCALE GENOMIC DNA]</scope>
    <source>
        <strain evidence="7 8">WW2834</strain>
    </source>
</reference>
<evidence type="ECO:0000256" key="5">
    <source>
        <dbReference type="ARBA" id="ARBA00023136"/>
    </source>
</evidence>
<dbReference type="GO" id="GO:0005886">
    <property type="term" value="C:plasma membrane"/>
    <property type="evidence" value="ECO:0007669"/>
    <property type="project" value="UniProtKB-SubCell"/>
</dbReference>
<feature type="transmembrane region" description="Helical" evidence="6">
    <location>
        <begin position="98"/>
        <end position="126"/>
    </location>
</feature>
<feature type="transmembrane region" description="Helical" evidence="6">
    <location>
        <begin position="356"/>
        <end position="376"/>
    </location>
</feature>
<dbReference type="EMBL" id="NSLY01000034">
    <property type="protein sequence ID" value="PDP58887.1"/>
    <property type="molecule type" value="Genomic_DNA"/>
</dbReference>
<evidence type="ECO:0000256" key="2">
    <source>
        <dbReference type="ARBA" id="ARBA00022475"/>
    </source>
</evidence>
<dbReference type="InterPro" id="IPR050833">
    <property type="entry name" value="Poly_Biosynth_Transport"/>
</dbReference>
<feature type="transmembrane region" description="Helical" evidence="6">
    <location>
        <begin position="416"/>
        <end position="436"/>
    </location>
</feature>
<feature type="transmembrane region" description="Helical" evidence="6">
    <location>
        <begin position="477"/>
        <end position="499"/>
    </location>
</feature>
<dbReference type="Proteomes" id="UP000219058">
    <property type="component" value="Unassembled WGS sequence"/>
</dbReference>
<gene>
    <name evidence="7" type="ORF">CLI71_10445</name>
</gene>
<evidence type="ECO:0000256" key="6">
    <source>
        <dbReference type="SAM" id="Phobius"/>
    </source>
</evidence>
<feature type="transmembrane region" description="Helical" evidence="6">
    <location>
        <begin position="448"/>
        <end position="471"/>
    </location>
</feature>
<name>A0A2A6EDU4_PREIN</name>
<keyword evidence="5 6" id="KW-0472">Membrane</keyword>
<feature type="transmembrane region" description="Helical" evidence="6">
    <location>
        <begin position="241"/>
        <end position="264"/>
    </location>
</feature>
<feature type="transmembrane region" description="Helical" evidence="6">
    <location>
        <begin position="21"/>
        <end position="43"/>
    </location>
</feature>
<dbReference type="PANTHER" id="PTHR30250:SF26">
    <property type="entry name" value="PSMA PROTEIN"/>
    <property type="match status" value="1"/>
</dbReference>
<evidence type="ECO:0000313" key="8">
    <source>
        <dbReference type="Proteomes" id="UP000219058"/>
    </source>
</evidence>
<comment type="caution">
    <text evidence="7">The sequence shown here is derived from an EMBL/GenBank/DDBJ whole genome shotgun (WGS) entry which is preliminary data.</text>
</comment>
<feature type="transmembrane region" description="Helical" evidence="6">
    <location>
        <begin position="171"/>
        <end position="192"/>
    </location>
</feature>
<proteinExistence type="predicted"/>
<feature type="transmembrane region" description="Helical" evidence="6">
    <location>
        <begin position="55"/>
        <end position="77"/>
    </location>
</feature>
<accession>A0A2A6EDU4</accession>
<organism evidence="7 8">
    <name type="scientific">Prevotella intermedia</name>
    <dbReference type="NCBI Taxonomy" id="28131"/>
    <lineage>
        <taxon>Bacteria</taxon>
        <taxon>Pseudomonadati</taxon>
        <taxon>Bacteroidota</taxon>
        <taxon>Bacteroidia</taxon>
        <taxon>Bacteroidales</taxon>
        <taxon>Prevotellaceae</taxon>
        <taxon>Prevotella</taxon>
    </lineage>
</organism>
<evidence type="ECO:0000256" key="4">
    <source>
        <dbReference type="ARBA" id="ARBA00022989"/>
    </source>
</evidence>
<sequence length="517" mass="58880">MFSFLKKNKIIEEERNGVKTIASNTFVLFVRMLFMTLVNLYTVRCVLNGLGVIDYGILNAVAGIVTASTCVSSVLALSTQRFYSFAIGKGQHERLKEIFSVSLNLVVILSIFLFIVFTTLGLWFVNTQLNIPIIRQSAAQWLLILSLISFIFSVLQIPYMGSVFAHEDMRIYAFISILDCLLKLIVAINIQNTSIDSLIFYGIGFAIIALFDLLAYIIIAKHRYKECRYVKVKSKETMKELISFSGWTFYGSVAGVGMTQGSTILLNIFFGPIVNAAFNIGNQVYNALSTLSNSIIFAFRPAMIKAYSGEKHSYLGKLFSINNRVLINLLICITVPLLLETRSILTLWLGNITEDMVTFTQLYIIYEIILTLHNPITIIVQATGKVKLYSIIVETMTVLCLPVSWGIFKMGFPPPYLFYTMITMCFVAHIVRLLILKRIYPNFRLSEYILRNILPAIVTFSITYSSILYFHLQIHNVILRLLVVSITSPILTMLIAYFINTSHEERRFIYRYITKKR</sequence>
<comment type="subcellular location">
    <subcellularLocation>
        <location evidence="1">Cell membrane</location>
        <topology evidence="1">Multi-pass membrane protein</topology>
    </subcellularLocation>
</comment>
<protein>
    <submittedName>
        <fullName evidence="7">Polysaccharide biosynthesis protein</fullName>
    </submittedName>
</protein>
<dbReference type="AlphaFoldDB" id="A0A2A6EDU4"/>
<dbReference type="PANTHER" id="PTHR30250">
    <property type="entry name" value="PST FAMILY PREDICTED COLANIC ACID TRANSPORTER"/>
    <property type="match status" value="1"/>
</dbReference>
<feature type="transmembrane region" description="Helical" evidence="6">
    <location>
        <begin position="198"/>
        <end position="220"/>
    </location>
</feature>
<evidence type="ECO:0000313" key="7">
    <source>
        <dbReference type="EMBL" id="PDP58887.1"/>
    </source>
</evidence>
<evidence type="ECO:0000256" key="1">
    <source>
        <dbReference type="ARBA" id="ARBA00004651"/>
    </source>
</evidence>
<keyword evidence="2" id="KW-1003">Cell membrane</keyword>
<keyword evidence="3 6" id="KW-0812">Transmembrane</keyword>
<feature type="transmembrane region" description="Helical" evidence="6">
    <location>
        <begin position="138"/>
        <end position="159"/>
    </location>
</feature>
<feature type="transmembrane region" description="Helical" evidence="6">
    <location>
        <begin position="388"/>
        <end position="410"/>
    </location>
</feature>